<organism evidence="1">
    <name type="scientific">Glycine soja</name>
    <name type="common">Wild soybean</name>
    <dbReference type="NCBI Taxonomy" id="3848"/>
    <lineage>
        <taxon>Eukaryota</taxon>
        <taxon>Viridiplantae</taxon>
        <taxon>Streptophyta</taxon>
        <taxon>Embryophyta</taxon>
        <taxon>Tracheophyta</taxon>
        <taxon>Spermatophyta</taxon>
        <taxon>Magnoliopsida</taxon>
        <taxon>eudicotyledons</taxon>
        <taxon>Gunneridae</taxon>
        <taxon>Pentapetalae</taxon>
        <taxon>rosids</taxon>
        <taxon>fabids</taxon>
        <taxon>Fabales</taxon>
        <taxon>Fabaceae</taxon>
        <taxon>Papilionoideae</taxon>
        <taxon>50 kb inversion clade</taxon>
        <taxon>NPAAA clade</taxon>
        <taxon>indigoferoid/millettioid clade</taxon>
        <taxon>Phaseoleae</taxon>
        <taxon>Glycine</taxon>
        <taxon>Glycine subgen. Soja</taxon>
    </lineage>
</organism>
<proteinExistence type="predicted"/>
<reference evidence="1" key="1">
    <citation type="submission" date="2014-07" db="EMBL/GenBank/DDBJ databases">
        <title>Identification of a novel salt tolerance gene in wild soybean by whole-genome sequencing.</title>
        <authorList>
            <person name="Lam H.-M."/>
            <person name="Qi X."/>
            <person name="Li M.-W."/>
            <person name="Liu X."/>
            <person name="Xie M."/>
            <person name="Ni M."/>
            <person name="Xu X."/>
        </authorList>
    </citation>
    <scope>NUCLEOTIDE SEQUENCE [LARGE SCALE GENOMIC DNA]</scope>
    <source>
        <tissue evidence="1">Root</tissue>
    </source>
</reference>
<dbReference type="EMBL" id="KN651475">
    <property type="protein sequence ID" value="KHN30745.1"/>
    <property type="molecule type" value="Genomic_DNA"/>
</dbReference>
<name>A0A0B2RBK9_GLYSO</name>
<gene>
    <name evidence="1" type="ORF">glysoja_032582</name>
</gene>
<dbReference type="GO" id="GO:0004435">
    <property type="term" value="F:phosphatidylinositol-4,5-bisphosphate phospholipase C activity"/>
    <property type="evidence" value="ECO:0007669"/>
    <property type="project" value="UniProtKB-EC"/>
</dbReference>
<accession>A0A0B2RBK9</accession>
<dbReference type="EC" id="3.1.4.11" evidence="1"/>
<evidence type="ECO:0000313" key="1">
    <source>
        <dbReference type="EMBL" id="KHN30745.1"/>
    </source>
</evidence>
<keyword evidence="1" id="KW-0378">Hydrolase</keyword>
<dbReference type="AlphaFoldDB" id="A0A0B2RBK9"/>
<sequence>MQTTEAKQQVMTSKQTYSVCFYWRQWLKLVLAEVPSEIKTLFDEYSENELMTPSHLKRFLIEV</sequence>
<dbReference type="Proteomes" id="UP000053555">
    <property type="component" value="Unassembled WGS sequence"/>
</dbReference>
<protein>
    <submittedName>
        <fullName evidence="1">Phosphoinositide phospholipase C 2</fullName>
        <ecNumber evidence="1">3.1.4.11</ecNumber>
    </submittedName>
</protein>